<dbReference type="EMBL" id="JAHRHJ020000010">
    <property type="protein sequence ID" value="KAH9299109.1"/>
    <property type="molecule type" value="Genomic_DNA"/>
</dbReference>
<evidence type="ECO:0000313" key="3">
    <source>
        <dbReference type="EMBL" id="KAH9299109.1"/>
    </source>
</evidence>
<feature type="non-terminal residue" evidence="3">
    <location>
        <position position="1"/>
    </location>
</feature>
<keyword evidence="4" id="KW-1185">Reference proteome</keyword>
<evidence type="ECO:0000313" key="2">
    <source>
        <dbReference type="EMBL" id="KAH9299108.1"/>
    </source>
</evidence>
<dbReference type="AlphaFoldDB" id="A0AA38FB09"/>
<feature type="non-terminal residue" evidence="3">
    <location>
        <position position="51"/>
    </location>
</feature>
<sequence length="51" mass="5846">SAHSSLILRIHGSMCVWNFPLLQGRSVEKICNQREICPFSAAEEWSNLETR</sequence>
<gene>
    <name evidence="1" type="ORF">KI387_030789</name>
    <name evidence="2" type="ORF">KI387_030790</name>
    <name evidence="3" type="ORF">KI387_030791</name>
</gene>
<evidence type="ECO:0000313" key="4">
    <source>
        <dbReference type="Proteomes" id="UP000824469"/>
    </source>
</evidence>
<accession>A0AA38FB09</accession>
<dbReference type="Proteomes" id="UP000824469">
    <property type="component" value="Unassembled WGS sequence"/>
</dbReference>
<name>A0AA38FB09_TAXCH</name>
<reference evidence="3 4" key="1">
    <citation type="journal article" date="2021" name="Nat. Plants">
        <title>The Taxus genome provides insights into paclitaxel biosynthesis.</title>
        <authorList>
            <person name="Xiong X."/>
            <person name="Gou J."/>
            <person name="Liao Q."/>
            <person name="Li Y."/>
            <person name="Zhou Q."/>
            <person name="Bi G."/>
            <person name="Li C."/>
            <person name="Du R."/>
            <person name="Wang X."/>
            <person name="Sun T."/>
            <person name="Guo L."/>
            <person name="Liang H."/>
            <person name="Lu P."/>
            <person name="Wu Y."/>
            <person name="Zhang Z."/>
            <person name="Ro D.K."/>
            <person name="Shang Y."/>
            <person name="Huang S."/>
            <person name="Yan J."/>
        </authorList>
    </citation>
    <scope>NUCLEOTIDE SEQUENCE [LARGE SCALE GENOMIC DNA]</scope>
    <source>
        <strain evidence="3">Ta-2019</strain>
    </source>
</reference>
<protein>
    <submittedName>
        <fullName evidence="3">Uncharacterized protein</fullName>
    </submittedName>
</protein>
<dbReference type="EMBL" id="JAHRHJ020000010">
    <property type="protein sequence ID" value="KAH9299108.1"/>
    <property type="molecule type" value="Genomic_DNA"/>
</dbReference>
<dbReference type="EMBL" id="JAHRHJ020000010">
    <property type="protein sequence ID" value="KAH9299107.1"/>
    <property type="molecule type" value="Genomic_DNA"/>
</dbReference>
<evidence type="ECO:0000313" key="1">
    <source>
        <dbReference type="EMBL" id="KAH9299107.1"/>
    </source>
</evidence>
<proteinExistence type="predicted"/>
<organism evidence="3 4">
    <name type="scientific">Taxus chinensis</name>
    <name type="common">Chinese yew</name>
    <name type="synonym">Taxus wallichiana var. chinensis</name>
    <dbReference type="NCBI Taxonomy" id="29808"/>
    <lineage>
        <taxon>Eukaryota</taxon>
        <taxon>Viridiplantae</taxon>
        <taxon>Streptophyta</taxon>
        <taxon>Embryophyta</taxon>
        <taxon>Tracheophyta</taxon>
        <taxon>Spermatophyta</taxon>
        <taxon>Pinopsida</taxon>
        <taxon>Pinidae</taxon>
        <taxon>Conifers II</taxon>
        <taxon>Cupressales</taxon>
        <taxon>Taxaceae</taxon>
        <taxon>Taxus</taxon>
    </lineage>
</organism>
<comment type="caution">
    <text evidence="3">The sequence shown here is derived from an EMBL/GenBank/DDBJ whole genome shotgun (WGS) entry which is preliminary data.</text>
</comment>